<keyword evidence="4 6" id="KW-1133">Transmembrane helix</keyword>
<feature type="transmembrane region" description="Helical" evidence="6">
    <location>
        <begin position="255"/>
        <end position="277"/>
    </location>
</feature>
<dbReference type="Pfam" id="PF13520">
    <property type="entry name" value="AA_permease_2"/>
    <property type="match status" value="1"/>
</dbReference>
<dbReference type="GO" id="GO:0022857">
    <property type="term" value="F:transmembrane transporter activity"/>
    <property type="evidence" value="ECO:0007669"/>
    <property type="project" value="InterPro"/>
</dbReference>
<dbReference type="PIRSF" id="PIRSF006060">
    <property type="entry name" value="AA_transporter"/>
    <property type="match status" value="1"/>
</dbReference>
<sequence>MPQGMALYVGAVLGTGVLTLPALAAELAGPASLLAWLGLVVLSVPLATTFAVLATRFPDSGGVSTYVRRAFGKRISAVVGWWFFIGAPLGMPALALFGASYLAEVTHGGQGEAVAYAAAMLTLGFASNAFGVRLSGKVQLLLTGTLALLLVTAVVVAVPHAREGNLEPFAPHGWAAVGSAAALLMWSFNGWETVTHLSGEFANPKRDIKRATVGALVVIGSLYLLLAAVTTLALGESAGKTATPLAALLELGLGSTGPVVAAFIAVLVTSGTINAYVAGTSKLAAALARDGALPRYFAPGAETGAVPLRSLIIVAVMTGSVFSASILFDLDVQTLVLSSTACIMALYVVGASAGIRILRYTSRAGTVSAATALVLLVVLSVLTGWYLLWPLGIAAAWLLVAGRGAAGGQLAQVT</sequence>
<dbReference type="RefSeq" id="WP_179536572.1">
    <property type="nucleotide sequence ID" value="NZ_JACBYW010000006.1"/>
</dbReference>
<feature type="transmembrane region" description="Helical" evidence="6">
    <location>
        <begin position="311"/>
        <end position="328"/>
    </location>
</feature>
<evidence type="ECO:0000256" key="5">
    <source>
        <dbReference type="ARBA" id="ARBA00023136"/>
    </source>
</evidence>
<feature type="transmembrane region" description="Helical" evidence="6">
    <location>
        <begin position="334"/>
        <end position="355"/>
    </location>
</feature>
<feature type="transmembrane region" description="Helical" evidence="6">
    <location>
        <begin position="75"/>
        <end position="101"/>
    </location>
</feature>
<evidence type="ECO:0000313" key="7">
    <source>
        <dbReference type="EMBL" id="NYH80235.1"/>
    </source>
</evidence>
<dbReference type="PANTHER" id="PTHR42770:SF13">
    <property type="entry name" value="L-METHIONINE_BRANCHED-CHAIN AMINO ACID EXPORTER YJEH"/>
    <property type="match status" value="1"/>
</dbReference>
<dbReference type="InterPro" id="IPR002293">
    <property type="entry name" value="AA/rel_permease1"/>
</dbReference>
<keyword evidence="2" id="KW-1003">Cell membrane</keyword>
<feature type="transmembrane region" description="Helical" evidence="6">
    <location>
        <begin position="212"/>
        <end position="235"/>
    </location>
</feature>
<evidence type="ECO:0000256" key="3">
    <source>
        <dbReference type="ARBA" id="ARBA00022692"/>
    </source>
</evidence>
<gene>
    <name evidence="7" type="ORF">FHR84_003584</name>
</gene>
<dbReference type="AlphaFoldDB" id="A0A852Z4K0"/>
<dbReference type="GO" id="GO:0005886">
    <property type="term" value="C:plasma membrane"/>
    <property type="evidence" value="ECO:0007669"/>
    <property type="project" value="UniProtKB-SubCell"/>
</dbReference>
<evidence type="ECO:0000313" key="8">
    <source>
        <dbReference type="Proteomes" id="UP000548304"/>
    </source>
</evidence>
<reference evidence="7 8" key="1">
    <citation type="submission" date="2020-07" db="EMBL/GenBank/DDBJ databases">
        <title>Genomic Encyclopedia of Type Strains, Phase III (KMG-III): the genomes of soil and plant-associated and newly described type strains.</title>
        <authorList>
            <person name="Whitman W."/>
        </authorList>
    </citation>
    <scope>NUCLEOTIDE SEQUENCE [LARGE SCALE GENOMIC DNA]</scope>
    <source>
        <strain evidence="7 8">CECT 8576</strain>
    </source>
</reference>
<feature type="transmembrane region" description="Helical" evidence="6">
    <location>
        <begin position="367"/>
        <end position="388"/>
    </location>
</feature>
<keyword evidence="5 6" id="KW-0472">Membrane</keyword>
<keyword evidence="8" id="KW-1185">Reference proteome</keyword>
<name>A0A852Z4K0_9ACTN</name>
<feature type="transmembrane region" description="Helical" evidence="6">
    <location>
        <begin position="138"/>
        <end position="161"/>
    </location>
</feature>
<dbReference type="InterPro" id="IPR050367">
    <property type="entry name" value="APC_superfamily"/>
</dbReference>
<comment type="subcellular location">
    <subcellularLocation>
        <location evidence="1">Cell membrane</location>
        <topology evidence="1">Multi-pass membrane protein</topology>
    </subcellularLocation>
</comment>
<accession>A0A852Z4K0</accession>
<protein>
    <submittedName>
        <fullName evidence="7">Amino acid efflux transporter</fullName>
    </submittedName>
</protein>
<dbReference type="EMBL" id="JACBYW010000006">
    <property type="protein sequence ID" value="NYH80235.1"/>
    <property type="molecule type" value="Genomic_DNA"/>
</dbReference>
<feature type="transmembrane region" description="Helical" evidence="6">
    <location>
        <begin position="34"/>
        <end position="54"/>
    </location>
</feature>
<dbReference type="PANTHER" id="PTHR42770">
    <property type="entry name" value="AMINO ACID TRANSPORTER-RELATED"/>
    <property type="match status" value="1"/>
</dbReference>
<evidence type="ECO:0000256" key="2">
    <source>
        <dbReference type="ARBA" id="ARBA00022475"/>
    </source>
</evidence>
<dbReference type="Proteomes" id="UP000548304">
    <property type="component" value="Unassembled WGS sequence"/>
</dbReference>
<evidence type="ECO:0000256" key="6">
    <source>
        <dbReference type="SAM" id="Phobius"/>
    </source>
</evidence>
<feature type="transmembrane region" description="Helical" evidence="6">
    <location>
        <begin position="113"/>
        <end position="131"/>
    </location>
</feature>
<keyword evidence="3 6" id="KW-0812">Transmembrane</keyword>
<evidence type="ECO:0000256" key="4">
    <source>
        <dbReference type="ARBA" id="ARBA00022989"/>
    </source>
</evidence>
<proteinExistence type="predicted"/>
<evidence type="ECO:0000256" key="1">
    <source>
        <dbReference type="ARBA" id="ARBA00004651"/>
    </source>
</evidence>
<feature type="transmembrane region" description="Helical" evidence="6">
    <location>
        <begin position="173"/>
        <end position="191"/>
    </location>
</feature>
<organism evidence="7 8">
    <name type="scientific">Actinopolyspora biskrensis</name>
    <dbReference type="NCBI Taxonomy" id="1470178"/>
    <lineage>
        <taxon>Bacteria</taxon>
        <taxon>Bacillati</taxon>
        <taxon>Actinomycetota</taxon>
        <taxon>Actinomycetes</taxon>
        <taxon>Actinopolysporales</taxon>
        <taxon>Actinopolysporaceae</taxon>
        <taxon>Actinopolyspora</taxon>
    </lineage>
</organism>
<comment type="caution">
    <text evidence="7">The sequence shown here is derived from an EMBL/GenBank/DDBJ whole genome shotgun (WGS) entry which is preliminary data.</text>
</comment>
<dbReference type="Gene3D" id="1.20.1740.10">
    <property type="entry name" value="Amino acid/polyamine transporter I"/>
    <property type="match status" value="1"/>
</dbReference>